<dbReference type="RefSeq" id="WP_119276504.1">
    <property type="nucleotide sequence ID" value="NZ_QWLA01000016.1"/>
</dbReference>
<evidence type="ECO:0000256" key="9">
    <source>
        <dbReference type="ARBA" id="ARBA00068570"/>
    </source>
</evidence>
<keyword evidence="17" id="KW-1185">Reference proteome</keyword>
<dbReference type="EMBL" id="QWLA01000016">
    <property type="protein sequence ID" value="RIH87786.1"/>
    <property type="molecule type" value="Genomic_DNA"/>
</dbReference>
<dbReference type="FunFam" id="3.80.30.20:FF:000001">
    <property type="entry name" value="tRNA-2-methylthio-N(6)-dimethylallyladenosine synthase 2"/>
    <property type="match status" value="1"/>
</dbReference>
<dbReference type="InterPro" id="IPR006638">
    <property type="entry name" value="Elp3/MiaA/NifB-like_rSAM"/>
</dbReference>
<dbReference type="GO" id="GO:0035597">
    <property type="term" value="F:tRNA-2-methylthio-N(6)-dimethylallyladenosine(37) synthase activity"/>
    <property type="evidence" value="ECO:0007669"/>
    <property type="project" value="UniProtKB-EC"/>
</dbReference>
<organism evidence="16 17">
    <name type="scientific">Calidithermus roseus</name>
    <dbReference type="NCBI Taxonomy" id="1644118"/>
    <lineage>
        <taxon>Bacteria</taxon>
        <taxon>Thermotogati</taxon>
        <taxon>Deinococcota</taxon>
        <taxon>Deinococci</taxon>
        <taxon>Thermales</taxon>
        <taxon>Thermaceae</taxon>
        <taxon>Calidithermus</taxon>
    </lineage>
</organism>
<dbReference type="SFLD" id="SFLDG01082">
    <property type="entry name" value="B12-binding_domain_containing"/>
    <property type="match status" value="1"/>
</dbReference>
<dbReference type="PROSITE" id="PS50926">
    <property type="entry name" value="TRAM"/>
    <property type="match status" value="1"/>
</dbReference>
<evidence type="ECO:0000256" key="3">
    <source>
        <dbReference type="ARBA" id="ARBA00022679"/>
    </source>
</evidence>
<dbReference type="SUPFAM" id="SSF102114">
    <property type="entry name" value="Radical SAM enzymes"/>
    <property type="match status" value="1"/>
</dbReference>
<evidence type="ECO:0000259" key="14">
    <source>
        <dbReference type="PROSITE" id="PS51449"/>
    </source>
</evidence>
<feature type="binding site" evidence="12">
    <location>
        <position position="152"/>
    </location>
    <ligand>
        <name>[4Fe-4S] cluster</name>
        <dbReference type="ChEBI" id="CHEBI:49883"/>
        <label>2</label>
        <note>4Fe-4S-S-AdoMet</note>
    </ligand>
</feature>
<dbReference type="SFLD" id="SFLDG01061">
    <property type="entry name" value="methylthiotransferase"/>
    <property type="match status" value="1"/>
</dbReference>
<dbReference type="PANTHER" id="PTHR43020">
    <property type="entry name" value="CDK5 REGULATORY SUBUNIT-ASSOCIATED PROTEIN 1"/>
    <property type="match status" value="1"/>
</dbReference>
<dbReference type="GO" id="GO:0005829">
    <property type="term" value="C:cytosol"/>
    <property type="evidence" value="ECO:0007669"/>
    <property type="project" value="TreeGrafter"/>
</dbReference>
<evidence type="ECO:0000256" key="1">
    <source>
        <dbReference type="ARBA" id="ARBA00003234"/>
    </source>
</evidence>
<feature type="binding site" evidence="12">
    <location>
        <position position="148"/>
    </location>
    <ligand>
        <name>[4Fe-4S] cluster</name>
        <dbReference type="ChEBI" id="CHEBI:49883"/>
        <label>2</label>
        <note>4Fe-4S-S-AdoMet</note>
    </ligand>
</feature>
<proteinExistence type="inferred from homology"/>
<keyword evidence="7 12" id="KW-0411">Iron-sulfur</keyword>
<dbReference type="FunFam" id="3.40.50.12160:FF:000003">
    <property type="entry name" value="CDK5 regulatory subunit-associated protein 1"/>
    <property type="match status" value="1"/>
</dbReference>
<comment type="subcellular location">
    <subcellularLocation>
        <location evidence="12">Cytoplasm</location>
    </subcellularLocation>
</comment>
<dbReference type="EC" id="2.8.4.3" evidence="8 12"/>
<dbReference type="InterPro" id="IPR058240">
    <property type="entry name" value="rSAM_sf"/>
</dbReference>
<feature type="domain" description="MTTase N-terminal" evidence="14">
    <location>
        <begin position="1"/>
        <end position="116"/>
    </location>
</feature>
<feature type="binding site" evidence="12">
    <location>
        <position position="10"/>
    </location>
    <ligand>
        <name>[4Fe-4S] cluster</name>
        <dbReference type="ChEBI" id="CHEBI:49883"/>
        <label>1</label>
    </ligand>
</feature>
<comment type="catalytic activity">
    <reaction evidence="12">
        <text>N(6)-dimethylallyladenosine(37) in tRNA + (sulfur carrier)-SH + AH2 + 2 S-adenosyl-L-methionine = 2-methylsulfanyl-N(6)-dimethylallyladenosine(37) in tRNA + (sulfur carrier)-H + 5'-deoxyadenosine + L-methionine + A + S-adenosyl-L-homocysteine + 2 H(+)</text>
        <dbReference type="Rhea" id="RHEA:37067"/>
        <dbReference type="Rhea" id="RHEA-COMP:10375"/>
        <dbReference type="Rhea" id="RHEA-COMP:10376"/>
        <dbReference type="Rhea" id="RHEA-COMP:14737"/>
        <dbReference type="Rhea" id="RHEA-COMP:14739"/>
        <dbReference type="ChEBI" id="CHEBI:13193"/>
        <dbReference type="ChEBI" id="CHEBI:15378"/>
        <dbReference type="ChEBI" id="CHEBI:17319"/>
        <dbReference type="ChEBI" id="CHEBI:17499"/>
        <dbReference type="ChEBI" id="CHEBI:29917"/>
        <dbReference type="ChEBI" id="CHEBI:57844"/>
        <dbReference type="ChEBI" id="CHEBI:57856"/>
        <dbReference type="ChEBI" id="CHEBI:59789"/>
        <dbReference type="ChEBI" id="CHEBI:64428"/>
        <dbReference type="ChEBI" id="CHEBI:74415"/>
        <dbReference type="ChEBI" id="CHEBI:74417"/>
        <dbReference type="EC" id="2.8.4.3"/>
    </reaction>
</comment>
<dbReference type="InterPro" id="IPR023404">
    <property type="entry name" value="rSAM_horseshoe"/>
</dbReference>
<evidence type="ECO:0000256" key="12">
    <source>
        <dbReference type="HAMAP-Rule" id="MF_01864"/>
    </source>
</evidence>
<feature type="binding site" evidence="12">
    <location>
        <position position="46"/>
    </location>
    <ligand>
        <name>[4Fe-4S] cluster</name>
        <dbReference type="ChEBI" id="CHEBI:49883"/>
        <label>1</label>
    </ligand>
</feature>
<evidence type="ECO:0000256" key="10">
    <source>
        <dbReference type="ARBA" id="ARBA00080698"/>
    </source>
</evidence>
<reference evidence="16 17" key="1">
    <citation type="submission" date="2018-08" db="EMBL/GenBank/DDBJ databases">
        <title>Meiothermus roseus NBRC 110900 genome sequencing project.</title>
        <authorList>
            <person name="Da Costa M.S."/>
            <person name="Albuquerque L."/>
            <person name="Raposo P."/>
            <person name="Froufe H.J.C."/>
            <person name="Barroso C.S."/>
            <person name="Egas C."/>
        </authorList>
    </citation>
    <scope>NUCLEOTIDE SEQUENCE [LARGE SCALE GENOMIC DNA]</scope>
    <source>
        <strain evidence="16 17">NBRC 110900</strain>
    </source>
</reference>
<dbReference type="Pfam" id="PF00919">
    <property type="entry name" value="UPF0004"/>
    <property type="match status" value="1"/>
</dbReference>
<dbReference type="PANTHER" id="PTHR43020:SF2">
    <property type="entry name" value="MITOCHONDRIAL TRNA METHYLTHIOTRANSFERASE CDK5RAP1"/>
    <property type="match status" value="1"/>
</dbReference>
<dbReference type="Pfam" id="PF04055">
    <property type="entry name" value="Radical_SAM"/>
    <property type="match status" value="1"/>
</dbReference>
<evidence type="ECO:0000256" key="11">
    <source>
        <dbReference type="ARBA" id="ARBA00081141"/>
    </source>
</evidence>
<dbReference type="SFLD" id="SFLDS00029">
    <property type="entry name" value="Radical_SAM"/>
    <property type="match status" value="1"/>
</dbReference>
<dbReference type="InterPro" id="IPR006463">
    <property type="entry name" value="MiaB_methiolase"/>
</dbReference>
<evidence type="ECO:0000256" key="5">
    <source>
        <dbReference type="ARBA" id="ARBA00022723"/>
    </source>
</evidence>
<dbReference type="HAMAP" id="MF_01864">
    <property type="entry name" value="tRNA_metthiotr_MiaB"/>
    <property type="match status" value="1"/>
</dbReference>
<comment type="subunit">
    <text evidence="12">Monomer.</text>
</comment>
<dbReference type="InterPro" id="IPR038135">
    <property type="entry name" value="Methylthiotransferase_N_sf"/>
</dbReference>
<dbReference type="InterPro" id="IPR020612">
    <property type="entry name" value="Methylthiotransferase_CS"/>
</dbReference>
<keyword evidence="2 12" id="KW-0004">4Fe-4S</keyword>
<feature type="binding site" evidence="12">
    <location>
        <position position="79"/>
    </location>
    <ligand>
        <name>[4Fe-4S] cluster</name>
        <dbReference type="ChEBI" id="CHEBI:49883"/>
        <label>1</label>
    </ligand>
</feature>
<dbReference type="Gene3D" id="3.40.50.12160">
    <property type="entry name" value="Methylthiotransferase, N-terminal domain"/>
    <property type="match status" value="1"/>
</dbReference>
<keyword evidence="12" id="KW-0963">Cytoplasm</keyword>
<evidence type="ECO:0000256" key="8">
    <source>
        <dbReference type="ARBA" id="ARBA00033765"/>
    </source>
</evidence>
<keyword evidence="4 12" id="KW-0949">S-adenosyl-L-methionine</keyword>
<keyword evidence="6 12" id="KW-0408">Iron</keyword>
<evidence type="ECO:0000313" key="17">
    <source>
        <dbReference type="Proteomes" id="UP000265341"/>
    </source>
</evidence>
<feature type="domain" description="TRAM" evidence="13">
    <location>
        <begin position="366"/>
        <end position="428"/>
    </location>
</feature>
<evidence type="ECO:0000256" key="2">
    <source>
        <dbReference type="ARBA" id="ARBA00022485"/>
    </source>
</evidence>
<dbReference type="Gene3D" id="3.80.30.20">
    <property type="entry name" value="tm_1862 like domain"/>
    <property type="match status" value="1"/>
</dbReference>
<dbReference type="NCBIfam" id="TIGR01574">
    <property type="entry name" value="miaB-methiolase"/>
    <property type="match status" value="1"/>
</dbReference>
<dbReference type="InterPro" id="IPR005839">
    <property type="entry name" value="Methylthiotransferase"/>
</dbReference>
<dbReference type="InterPro" id="IPR013848">
    <property type="entry name" value="Methylthiotransferase_N"/>
</dbReference>
<name>A0A399EWH3_9DEIN</name>
<evidence type="ECO:0000259" key="15">
    <source>
        <dbReference type="PROSITE" id="PS51918"/>
    </source>
</evidence>
<dbReference type="GO" id="GO:0046872">
    <property type="term" value="F:metal ion binding"/>
    <property type="evidence" value="ECO:0007669"/>
    <property type="project" value="UniProtKB-KW"/>
</dbReference>
<dbReference type="SMART" id="SM00729">
    <property type="entry name" value="Elp3"/>
    <property type="match status" value="1"/>
</dbReference>
<comment type="caution">
    <text evidence="16">The sequence shown here is derived from an EMBL/GenBank/DDBJ whole genome shotgun (WGS) entry which is preliminary data.</text>
</comment>
<accession>A0A399EWH3</accession>
<keyword evidence="12" id="KW-0819">tRNA processing</keyword>
<evidence type="ECO:0000256" key="6">
    <source>
        <dbReference type="ARBA" id="ARBA00023004"/>
    </source>
</evidence>
<dbReference type="PROSITE" id="PS51449">
    <property type="entry name" value="MTTASE_N"/>
    <property type="match status" value="1"/>
</dbReference>
<dbReference type="PROSITE" id="PS01278">
    <property type="entry name" value="MTTASE_RADICAL"/>
    <property type="match status" value="1"/>
</dbReference>
<dbReference type="InterPro" id="IPR007197">
    <property type="entry name" value="rSAM"/>
</dbReference>
<gene>
    <name evidence="12 16" type="primary">miaB</name>
    <name evidence="16" type="ORF">Mrose_01181</name>
</gene>
<dbReference type="InterPro" id="IPR002792">
    <property type="entry name" value="TRAM_dom"/>
</dbReference>
<dbReference type="GO" id="GO:0051539">
    <property type="term" value="F:4 iron, 4 sulfur cluster binding"/>
    <property type="evidence" value="ECO:0007669"/>
    <property type="project" value="UniProtKB-UniRule"/>
</dbReference>
<comment type="function">
    <text evidence="1 12">Catalyzes the methylthiolation of N6-(dimethylallyl)adenosine (i(6)A), leading to the formation of 2-methylthio-N6-(dimethylallyl)adenosine (ms(2)i(6)A) at position 37 in tRNAs that read codons beginning with uridine.</text>
</comment>
<comment type="cofactor">
    <cofactor evidence="12">
        <name>[4Fe-4S] cluster</name>
        <dbReference type="ChEBI" id="CHEBI:49883"/>
    </cofactor>
    <text evidence="12">Binds 2 [4Fe-4S] clusters. One cluster is coordinated with 3 cysteines and an exchangeable S-adenosyl-L-methionine.</text>
</comment>
<dbReference type="PROSITE" id="PS51918">
    <property type="entry name" value="RADICAL_SAM"/>
    <property type="match status" value="1"/>
</dbReference>
<evidence type="ECO:0000256" key="4">
    <source>
        <dbReference type="ARBA" id="ARBA00022691"/>
    </source>
</evidence>
<keyword evidence="3 12" id="KW-0808">Transferase</keyword>
<sequence length="440" mass="49521">MKTHIITYGCQMNEYDTHLVRSELASIGAQFVDSIPEADFVLINTCAVRGKPVEKVRSLLGELRKEKEKRGLMVGMMGCLAQLEEGQQMARKFGVDVLLGPGALTEIGKALEAKSRFWDLSFREELTHHLPPAPQGQLSAFVSIIRGCNHHCTYCIVPTTRGPEVSRHPDLILRELEQLKAAGVLEVTLLGQNVNSYGNDQPGFPKFGQLLRMVGQVGIPRIKFTTSHPVNFTDEVIAAIAETPQVCRYIHLPVQSGSNRVLRRMGREYRREWYLDRIRAIKEAIPDMVLSTDIIVGFPGESEEDFEQTLSLYDEVQYDSAYMFIYSPRPGTPSYKHFQDLPREVKVERLQRLIERQKEWSYKKNQQWVGRTVEVLVRGSAKDEGYAEGHDRGNHPVLIPAAQAPVPGLYQVEVKQATPHMLFGEVVGAQEAATIPLVMA</sequence>
<dbReference type="OrthoDB" id="9805215at2"/>
<dbReference type="SFLD" id="SFLDF00273">
    <property type="entry name" value="(dimethylallyl)adenosine_tRNA"/>
    <property type="match status" value="1"/>
</dbReference>
<dbReference type="CDD" id="cd01335">
    <property type="entry name" value="Radical_SAM"/>
    <property type="match status" value="1"/>
</dbReference>
<evidence type="ECO:0000259" key="13">
    <source>
        <dbReference type="PROSITE" id="PS50926"/>
    </source>
</evidence>
<evidence type="ECO:0000256" key="7">
    <source>
        <dbReference type="ARBA" id="ARBA00023014"/>
    </source>
</evidence>
<dbReference type="AlphaFoldDB" id="A0A399EWH3"/>
<feature type="domain" description="Radical SAM core" evidence="15">
    <location>
        <begin position="134"/>
        <end position="363"/>
    </location>
</feature>
<feature type="binding site" evidence="12">
    <location>
        <position position="155"/>
    </location>
    <ligand>
        <name>[4Fe-4S] cluster</name>
        <dbReference type="ChEBI" id="CHEBI:49883"/>
        <label>2</label>
        <note>4Fe-4S-S-AdoMet</note>
    </ligand>
</feature>
<comment type="similarity">
    <text evidence="12">Belongs to the methylthiotransferase family. MiaB subfamily.</text>
</comment>
<dbReference type="NCBIfam" id="TIGR00089">
    <property type="entry name" value="MiaB/RimO family radical SAM methylthiotransferase"/>
    <property type="match status" value="1"/>
</dbReference>
<protein>
    <recommendedName>
        <fullName evidence="9 12">tRNA-2-methylthio-N(6)-dimethylallyladenosine synthase</fullName>
        <ecNumber evidence="8 12">2.8.4.3</ecNumber>
    </recommendedName>
    <alternativeName>
        <fullName evidence="11 12">(Dimethylallyl)adenosine tRNA methylthiotransferase MiaB</fullName>
    </alternativeName>
    <alternativeName>
        <fullName evidence="10 12">tRNA-i(6)A37 methylthiotransferase</fullName>
    </alternativeName>
</protein>
<keyword evidence="5 12" id="KW-0479">Metal-binding</keyword>
<dbReference type="Proteomes" id="UP000265341">
    <property type="component" value="Unassembled WGS sequence"/>
</dbReference>
<evidence type="ECO:0000313" key="16">
    <source>
        <dbReference type="EMBL" id="RIH87786.1"/>
    </source>
</evidence>